<evidence type="ECO:0000313" key="5">
    <source>
        <dbReference type="EMBL" id="SFP13341.1"/>
    </source>
</evidence>
<comment type="similarity">
    <text evidence="1">Belongs to the GSP E family.</text>
</comment>
<evidence type="ECO:0000256" key="2">
    <source>
        <dbReference type="ARBA" id="ARBA00022741"/>
    </source>
</evidence>
<evidence type="ECO:0000256" key="1">
    <source>
        <dbReference type="ARBA" id="ARBA00006611"/>
    </source>
</evidence>
<dbReference type="GO" id="GO:0005524">
    <property type="term" value="F:ATP binding"/>
    <property type="evidence" value="ECO:0007669"/>
    <property type="project" value="UniProtKB-KW"/>
</dbReference>
<dbReference type="InterPro" id="IPR001482">
    <property type="entry name" value="T2SS/T4SS_dom"/>
</dbReference>
<dbReference type="InterPro" id="IPR007831">
    <property type="entry name" value="T2SS_GspE_N"/>
</dbReference>
<evidence type="ECO:0000313" key="6">
    <source>
        <dbReference type="Proteomes" id="UP000199227"/>
    </source>
</evidence>
<dbReference type="EMBL" id="FOXB01000007">
    <property type="protein sequence ID" value="SFP13341.1"/>
    <property type="molecule type" value="Genomic_DNA"/>
</dbReference>
<keyword evidence="2" id="KW-0547">Nucleotide-binding</keyword>
<name>A0A1I5MWD9_9BACT</name>
<sequence>MDKIIDLLISAELITKDKINEFLKDKKEKKVTLKTLITNRVIDPQKAYTIIADEIRNGNLTISMIEQNISPEHADKILEHLAKLMHMEYVDLDEVDFDLHLLSKLPLSKLEKIGALPIKESDLNILVAFKDPFDINAQESIQRMLPKKPITAGIARPSQIEYHLNRLEMSESIKGLINEIREEISKNVSTSEASESSAILKLIEVILKSAILSRGSDIHIEPTENSCIIRTRIDGMLTESFRFNKDIYPPLSSRIKLLSNLDIAERRKPQDGRFSATVLQKTYDFRVSTLPIINGESIVLRILDKSKAMIKLEDAGMSQKNFNIFSEALKVPYGIVLVTGPTGSGKTTTLYGALNNLKSIDRKVITVEDPVEYQMNLIQQVQVNQKVGLTFANTLRSILRQDPDIIMIGEIRDHETLRIAIQAALTGHLVLSTLHTNDAISAITRMADMGIEPYLISGSLIAIEAQRLVRKICPHCKQAVEIPEHAIEELHQYLPENYQFYKGKGCKECHSTGYIGREMISEVLRVDDTLSSLIAKEASKAEILEVAYKNGYVSMIQDGINKVLNGTTTIDEVLRVARLT</sequence>
<dbReference type="GO" id="GO:0016887">
    <property type="term" value="F:ATP hydrolysis activity"/>
    <property type="evidence" value="ECO:0007669"/>
    <property type="project" value="TreeGrafter"/>
</dbReference>
<dbReference type="InterPro" id="IPR003593">
    <property type="entry name" value="AAA+_ATPase"/>
</dbReference>
<keyword evidence="6" id="KW-1185">Reference proteome</keyword>
<dbReference type="Gene3D" id="3.30.450.90">
    <property type="match status" value="1"/>
</dbReference>
<dbReference type="RefSeq" id="WP_092911365.1">
    <property type="nucleotide sequence ID" value="NZ_FOXB01000007.1"/>
</dbReference>
<dbReference type="CDD" id="cd01129">
    <property type="entry name" value="PulE-GspE-like"/>
    <property type="match status" value="1"/>
</dbReference>
<reference evidence="5 6" key="1">
    <citation type="submission" date="2016-10" db="EMBL/GenBank/DDBJ databases">
        <authorList>
            <person name="de Groot N.N."/>
        </authorList>
    </citation>
    <scope>NUCLEOTIDE SEQUENCE [LARGE SCALE GENOMIC DNA]</scope>
    <source>
        <strain evidence="5 6">EP1-55-1</strain>
    </source>
</reference>
<dbReference type="STRING" id="223786.SAMN05216234_10733"/>
<dbReference type="PANTHER" id="PTHR30258:SF1">
    <property type="entry name" value="PROTEIN TRANSPORT PROTEIN HOFB HOMOLOG"/>
    <property type="match status" value="1"/>
</dbReference>
<gene>
    <name evidence="5" type="ORF">SAMN05216234_10733</name>
</gene>
<dbReference type="InterPro" id="IPR027417">
    <property type="entry name" value="P-loop_NTPase"/>
</dbReference>
<dbReference type="Pfam" id="PF05157">
    <property type="entry name" value="MshEN"/>
    <property type="match status" value="1"/>
</dbReference>
<dbReference type="PROSITE" id="PS00662">
    <property type="entry name" value="T2SP_E"/>
    <property type="match status" value="1"/>
</dbReference>
<protein>
    <submittedName>
        <fullName evidence="5">General secretion pathway protein E</fullName>
    </submittedName>
</protein>
<accession>A0A1I5MWD9</accession>
<dbReference type="SMART" id="SM00382">
    <property type="entry name" value="AAA"/>
    <property type="match status" value="1"/>
</dbReference>
<proteinExistence type="inferred from homology"/>
<dbReference type="Pfam" id="PF00437">
    <property type="entry name" value="T2SSE"/>
    <property type="match status" value="1"/>
</dbReference>
<organism evidence="5 6">
    <name type="scientific">Hydrogenimonas thermophila</name>
    <dbReference type="NCBI Taxonomy" id="223786"/>
    <lineage>
        <taxon>Bacteria</taxon>
        <taxon>Pseudomonadati</taxon>
        <taxon>Campylobacterota</taxon>
        <taxon>Epsilonproteobacteria</taxon>
        <taxon>Campylobacterales</taxon>
        <taxon>Hydrogenimonadaceae</taxon>
        <taxon>Hydrogenimonas</taxon>
    </lineage>
</organism>
<dbReference type="InterPro" id="IPR037257">
    <property type="entry name" value="T2SS_E_N_sf"/>
</dbReference>
<dbReference type="PANTHER" id="PTHR30258">
    <property type="entry name" value="TYPE II SECRETION SYSTEM PROTEIN GSPE-RELATED"/>
    <property type="match status" value="1"/>
</dbReference>
<dbReference type="AlphaFoldDB" id="A0A1I5MWD9"/>
<dbReference type="OrthoDB" id="9805147at2"/>
<evidence type="ECO:0000259" key="4">
    <source>
        <dbReference type="PROSITE" id="PS00662"/>
    </source>
</evidence>
<dbReference type="Proteomes" id="UP000199227">
    <property type="component" value="Unassembled WGS sequence"/>
</dbReference>
<evidence type="ECO:0000256" key="3">
    <source>
        <dbReference type="ARBA" id="ARBA00022840"/>
    </source>
</evidence>
<dbReference type="Gene3D" id="3.30.300.160">
    <property type="entry name" value="Type II secretion system, protein E, N-terminal domain"/>
    <property type="match status" value="1"/>
</dbReference>
<keyword evidence="3" id="KW-0067">ATP-binding</keyword>
<dbReference type="FunFam" id="3.40.50.300:FF:000398">
    <property type="entry name" value="Type IV pilus assembly ATPase PilB"/>
    <property type="match status" value="1"/>
</dbReference>
<dbReference type="SUPFAM" id="SSF52540">
    <property type="entry name" value="P-loop containing nucleoside triphosphate hydrolases"/>
    <property type="match status" value="1"/>
</dbReference>
<dbReference type="Gene3D" id="3.40.50.300">
    <property type="entry name" value="P-loop containing nucleotide triphosphate hydrolases"/>
    <property type="match status" value="1"/>
</dbReference>
<feature type="domain" description="Bacterial type II secretion system protein E" evidence="4">
    <location>
        <begin position="399"/>
        <end position="413"/>
    </location>
</feature>
<dbReference type="GO" id="GO:0005886">
    <property type="term" value="C:plasma membrane"/>
    <property type="evidence" value="ECO:0007669"/>
    <property type="project" value="TreeGrafter"/>
</dbReference>
<dbReference type="SUPFAM" id="SSF160246">
    <property type="entry name" value="EspE N-terminal domain-like"/>
    <property type="match status" value="1"/>
</dbReference>